<keyword evidence="2" id="KW-1185">Reference proteome</keyword>
<dbReference type="Proteomes" id="UP000706891">
    <property type="component" value="Unassembled WGS sequence"/>
</dbReference>
<accession>A0A938WR16</accession>
<comment type="caution">
    <text evidence="1">The sequence shown here is derived from an EMBL/GenBank/DDBJ whole genome shotgun (WGS) entry which is preliminary data.</text>
</comment>
<dbReference type="AlphaFoldDB" id="A0A938WR16"/>
<reference evidence="1" key="1">
    <citation type="submission" date="2020-08" db="EMBL/GenBank/DDBJ databases">
        <authorList>
            <person name="Cejkova D."/>
            <person name="Kubasova T."/>
            <person name="Jahodarova E."/>
            <person name="Rychlik I."/>
        </authorList>
    </citation>
    <scope>NUCLEOTIDE SEQUENCE</scope>
    <source>
        <strain evidence="1">An824</strain>
    </source>
</reference>
<dbReference type="EMBL" id="JACJJG010000028">
    <property type="protein sequence ID" value="MBM6673592.1"/>
    <property type="molecule type" value="Genomic_DNA"/>
</dbReference>
<organism evidence="1 2">
    <name type="scientific">Marseilla massiliensis</name>
    <dbReference type="NCBI Taxonomy" id="1841864"/>
    <lineage>
        <taxon>Bacteria</taxon>
        <taxon>Pseudomonadati</taxon>
        <taxon>Bacteroidota</taxon>
        <taxon>Bacteroidia</taxon>
        <taxon>Bacteroidales</taxon>
        <taxon>Prevotellaceae</taxon>
        <taxon>Marseilla</taxon>
    </lineage>
</organism>
<protein>
    <submittedName>
        <fullName evidence="1">Uncharacterized protein</fullName>
    </submittedName>
</protein>
<gene>
    <name evidence="1" type="ORF">H6A34_06865</name>
</gene>
<evidence type="ECO:0000313" key="1">
    <source>
        <dbReference type="EMBL" id="MBM6673592.1"/>
    </source>
</evidence>
<dbReference type="RefSeq" id="WP_205104382.1">
    <property type="nucleotide sequence ID" value="NZ_JACJJG010000028.1"/>
</dbReference>
<name>A0A938WR16_9BACT</name>
<proteinExistence type="predicted"/>
<evidence type="ECO:0000313" key="2">
    <source>
        <dbReference type="Proteomes" id="UP000706891"/>
    </source>
</evidence>
<reference evidence="1" key="2">
    <citation type="journal article" date="2021" name="Sci. Rep.">
        <title>The distribution of antibiotic resistance genes in chicken gut microbiota commensals.</title>
        <authorList>
            <person name="Juricova H."/>
            <person name="Matiasovicova J."/>
            <person name="Kubasova T."/>
            <person name="Cejkova D."/>
            <person name="Rychlik I."/>
        </authorList>
    </citation>
    <scope>NUCLEOTIDE SEQUENCE</scope>
    <source>
        <strain evidence="1">An824</strain>
    </source>
</reference>
<sequence length="373" mass="43261">MDIFENIIDGGKCSKYKTNHFHMFVDDDVCIPDVQNMSDSAFGTLMHEYVHYVQHLTTLFGIRMCDMFHRMSIMYREYMSKEHIIHLPLHLWEKDEHLSQFLTHFKNVSGSKHCNFNIDAVDVNETNIDIARKNKTAVTIGCYDFENNRIYENGFDFGYVCVMESMAHEIQKTLVSDVFHPEVPYCTAELILKEYYPEILDDRKLIASICYCALHWDNPGVGFFDVVNLAKSNPSWNGIELYKHIAQNFAVSCNGKKMPRYRLILLFLDDFKKNLEQVIGTDLDYYKSVINNCIKETCGSTSKLLDVLYNVPSDDKKTLFSSLADFYGYPVIDAKNYTILPRNMVEAEGKPYLETAVLYWLGINIGKTFGIRW</sequence>